<organism evidence="1 2">
    <name type="scientific">Azospirillum oleiclasticum</name>
    <dbReference type="NCBI Taxonomy" id="2735135"/>
    <lineage>
        <taxon>Bacteria</taxon>
        <taxon>Pseudomonadati</taxon>
        <taxon>Pseudomonadota</taxon>
        <taxon>Alphaproteobacteria</taxon>
        <taxon>Rhodospirillales</taxon>
        <taxon>Azospirillaceae</taxon>
        <taxon>Azospirillum</taxon>
    </lineage>
</organism>
<name>A0ABX2TGW1_9PROT</name>
<accession>A0ABX2TGW1</accession>
<evidence type="ECO:0000313" key="2">
    <source>
        <dbReference type="Proteomes" id="UP000584642"/>
    </source>
</evidence>
<reference evidence="1 2" key="1">
    <citation type="submission" date="2020-05" db="EMBL/GenBank/DDBJ databases">
        <title>Azospirillum oleiclasticum sp. nov, a nitrogen-fixing and heavy crude oil-emulsifying bacterium isolated from the crude oil of Yumen Oilfield.</title>
        <authorList>
            <person name="Wu D."/>
            <person name="Cai M."/>
            <person name="Zhang X."/>
        </authorList>
    </citation>
    <scope>NUCLEOTIDE SEQUENCE [LARGE SCALE GENOMIC DNA]</scope>
    <source>
        <strain evidence="1 2">ROY-1-1-2</strain>
    </source>
</reference>
<evidence type="ECO:0000313" key="1">
    <source>
        <dbReference type="EMBL" id="NYZ22264.1"/>
    </source>
</evidence>
<comment type="caution">
    <text evidence="1">The sequence shown here is derived from an EMBL/GenBank/DDBJ whole genome shotgun (WGS) entry which is preliminary data.</text>
</comment>
<sequence length="74" mass="8163">MKSDAIVRMANQIASFFAAYPREQAVTETAAHIRSFWDPRMRAQLQAHLEAGGDGLDPIVREAAEMLRPAPVSP</sequence>
<protein>
    <submittedName>
        <fullName evidence="1">Formate dehydrogenase subunit delta</fullName>
    </submittedName>
</protein>
<proteinExistence type="predicted"/>
<dbReference type="EMBL" id="JABFDB010000016">
    <property type="protein sequence ID" value="NYZ22264.1"/>
    <property type="molecule type" value="Genomic_DNA"/>
</dbReference>
<keyword evidence="2" id="KW-1185">Reference proteome</keyword>
<dbReference type="InterPro" id="IPR021074">
    <property type="entry name" value="Formate_DH_dsu"/>
</dbReference>
<dbReference type="Proteomes" id="UP000584642">
    <property type="component" value="Unassembled WGS sequence"/>
</dbReference>
<dbReference type="Pfam" id="PF11390">
    <property type="entry name" value="FdsD"/>
    <property type="match status" value="1"/>
</dbReference>
<gene>
    <name evidence="1" type="ORF">HND93_21335</name>
</gene>
<dbReference type="RefSeq" id="WP_180284037.1">
    <property type="nucleotide sequence ID" value="NZ_JABFDB010000016.1"/>
</dbReference>